<dbReference type="PANTHER" id="PTHR12197:SF251">
    <property type="entry name" value="EG:BACR7C10.4 PROTEIN"/>
    <property type="match status" value="1"/>
</dbReference>
<evidence type="ECO:0000259" key="6">
    <source>
        <dbReference type="PROSITE" id="PS50865"/>
    </source>
</evidence>
<dbReference type="HOGENOM" id="CLU_018406_5_2_1"/>
<dbReference type="InterPro" id="IPR002893">
    <property type="entry name" value="Znf_MYND"/>
</dbReference>
<evidence type="ECO:0000256" key="4">
    <source>
        <dbReference type="PROSITE-ProRule" id="PRU00134"/>
    </source>
</evidence>
<dbReference type="SMART" id="SM00317">
    <property type="entry name" value="SET"/>
    <property type="match status" value="1"/>
</dbReference>
<dbReference type="PROSITE" id="PS50865">
    <property type="entry name" value="ZF_MYND_2"/>
    <property type="match status" value="1"/>
</dbReference>
<sequence>MMASFGEFNASVVPRPAGDAGRGLFATSTIKMGKDVFSMPATFSTVLSTERLKDACSNCFANLPFGVNIMANVDMKLWACSGCKVVKYCDRKCQSANWKLIHKHECAIYKKLYPKILPVNSRAVLRIVKLRNSNEDHVKSDLIMFLSLRSHLDEITKSNQEQYERIMLSAKAEKEYSGSELDVETIAEYLARIEVNSFTFTTAFGDPLGLCIQPFACYMNHSCEPNAVVGFDGGLITVKALREIKSDEQVFISYIDNTYPFEVRQKQLAERYFFTCKCSKCAQGTTAREDQFIPSNPSPEEVETLKEAEKQARELLTAARSSKAESAVKQLKSAMKVLHDTKLWPITRQPYPEIRSELMVSLLEIKDFWSAFRHGLVRYLFVDPVLYPHEWHPTRTNHEFVFSQLVMTITREQSSKIPNGSKYKFDPVSAIYPILTKLNKYQKYETPGVARSIKVEYDALMAPVKKLGYNPSTPSVSEAMSSAWKVLNNIAEETLETDG</sequence>
<reference evidence="7" key="1">
    <citation type="submission" date="2014-02" db="EMBL/GenBank/DDBJ databases">
        <title>The Genome Sequence of Trichophyton rubrum (morphotype fischeri) CBS 288.86.</title>
        <authorList>
            <consortium name="The Broad Institute Genomics Platform"/>
            <person name="Cuomo C.A."/>
            <person name="White T.C."/>
            <person name="Graser Y."/>
            <person name="Martinez-Rossi N."/>
            <person name="Heitman J."/>
            <person name="Young S.K."/>
            <person name="Zeng Q."/>
            <person name="Gargeya S."/>
            <person name="Abouelleil A."/>
            <person name="Alvarado L."/>
            <person name="Chapman S.B."/>
            <person name="Gainer-Dewar J."/>
            <person name="Goldberg J."/>
            <person name="Griggs A."/>
            <person name="Gujja S."/>
            <person name="Hansen M."/>
            <person name="Howarth C."/>
            <person name="Imamovic A."/>
            <person name="Larimer J."/>
            <person name="Martinez D."/>
            <person name="Murphy C."/>
            <person name="Pearson M.D."/>
            <person name="Persinoti G."/>
            <person name="Poon T."/>
            <person name="Priest M."/>
            <person name="Roberts A.D."/>
            <person name="Saif S."/>
            <person name="Shea T.D."/>
            <person name="Sykes S.N."/>
            <person name="Wortman J."/>
            <person name="Nusbaum C."/>
            <person name="Birren B."/>
        </authorList>
    </citation>
    <scope>NUCLEOTIDE SEQUENCE [LARGE SCALE GENOMIC DNA]</scope>
    <source>
        <strain evidence="7">CBS 288.86</strain>
    </source>
</reference>
<dbReference type="Gene3D" id="1.10.220.160">
    <property type="match status" value="1"/>
</dbReference>
<dbReference type="GO" id="GO:0008270">
    <property type="term" value="F:zinc ion binding"/>
    <property type="evidence" value="ECO:0007669"/>
    <property type="project" value="UniProtKB-KW"/>
</dbReference>
<dbReference type="AlphaFoldDB" id="A0A022VUG0"/>
<evidence type="ECO:0000256" key="2">
    <source>
        <dbReference type="ARBA" id="ARBA00022771"/>
    </source>
</evidence>
<dbReference type="OrthoDB" id="5945798at2759"/>
<keyword evidence="2 4" id="KW-0863">Zinc-finger</keyword>
<dbReference type="PANTHER" id="PTHR12197">
    <property type="entry name" value="HISTONE-LYSINE N-METHYLTRANSFERASE SMYD"/>
    <property type="match status" value="1"/>
</dbReference>
<dbReference type="Gene3D" id="2.170.270.10">
    <property type="entry name" value="SET domain"/>
    <property type="match status" value="1"/>
</dbReference>
<gene>
    <name evidence="7" type="ORF">H103_06603</name>
</gene>
<dbReference type="InterPro" id="IPR046341">
    <property type="entry name" value="SET_dom_sf"/>
</dbReference>
<accession>A0A022VUG0</accession>
<keyword evidence="1" id="KW-0479">Metal-binding</keyword>
<feature type="domain" description="SET" evidence="5">
    <location>
        <begin position="10"/>
        <end position="255"/>
    </location>
</feature>
<dbReference type="Gene3D" id="6.10.140.2220">
    <property type="match status" value="1"/>
</dbReference>
<feature type="domain" description="MYND-type" evidence="6">
    <location>
        <begin position="56"/>
        <end position="106"/>
    </location>
</feature>
<dbReference type="Pfam" id="PF01753">
    <property type="entry name" value="zf-MYND"/>
    <property type="match status" value="1"/>
</dbReference>
<dbReference type="Proteomes" id="UP000023758">
    <property type="component" value="Unassembled WGS sequence"/>
</dbReference>
<dbReference type="InterPro" id="IPR050869">
    <property type="entry name" value="H3K4_H4K5_MeTrfase"/>
</dbReference>
<organism evidence="7">
    <name type="scientific">Trichophyton rubrum CBS 288.86</name>
    <dbReference type="NCBI Taxonomy" id="1215330"/>
    <lineage>
        <taxon>Eukaryota</taxon>
        <taxon>Fungi</taxon>
        <taxon>Dikarya</taxon>
        <taxon>Ascomycota</taxon>
        <taxon>Pezizomycotina</taxon>
        <taxon>Eurotiomycetes</taxon>
        <taxon>Eurotiomycetidae</taxon>
        <taxon>Onygenales</taxon>
        <taxon>Arthrodermataceae</taxon>
        <taxon>Trichophyton</taxon>
    </lineage>
</organism>
<dbReference type="EMBL" id="KK207894">
    <property type="protein sequence ID" value="EZF49887.1"/>
    <property type="molecule type" value="Genomic_DNA"/>
</dbReference>
<keyword evidence="3" id="KW-0862">Zinc</keyword>
<proteinExistence type="predicted"/>
<name>A0A022VUG0_TRIRU</name>
<dbReference type="SUPFAM" id="SSF82199">
    <property type="entry name" value="SET domain"/>
    <property type="match status" value="1"/>
</dbReference>
<evidence type="ECO:0000256" key="1">
    <source>
        <dbReference type="ARBA" id="ARBA00022723"/>
    </source>
</evidence>
<dbReference type="GO" id="GO:0005634">
    <property type="term" value="C:nucleus"/>
    <property type="evidence" value="ECO:0007669"/>
    <property type="project" value="TreeGrafter"/>
</dbReference>
<evidence type="ECO:0000259" key="5">
    <source>
        <dbReference type="PROSITE" id="PS50280"/>
    </source>
</evidence>
<evidence type="ECO:0000313" key="7">
    <source>
        <dbReference type="EMBL" id="EZF49887.1"/>
    </source>
</evidence>
<dbReference type="InterPro" id="IPR001214">
    <property type="entry name" value="SET_dom"/>
</dbReference>
<protein>
    <submittedName>
        <fullName evidence="7">Uncharacterized protein</fullName>
    </submittedName>
</protein>
<dbReference type="Pfam" id="PF00856">
    <property type="entry name" value="SET"/>
    <property type="match status" value="1"/>
</dbReference>
<dbReference type="PROSITE" id="PS50280">
    <property type="entry name" value="SET"/>
    <property type="match status" value="1"/>
</dbReference>
<evidence type="ECO:0000256" key="3">
    <source>
        <dbReference type="ARBA" id="ARBA00022833"/>
    </source>
</evidence>